<dbReference type="AlphaFoldDB" id="A0A382PXV4"/>
<feature type="compositionally biased region" description="Acidic residues" evidence="1">
    <location>
        <begin position="126"/>
        <end position="139"/>
    </location>
</feature>
<organism evidence="2">
    <name type="scientific">marine metagenome</name>
    <dbReference type="NCBI Taxonomy" id="408172"/>
    <lineage>
        <taxon>unclassified sequences</taxon>
        <taxon>metagenomes</taxon>
        <taxon>ecological metagenomes</taxon>
    </lineage>
</organism>
<name>A0A382PXV4_9ZZZZ</name>
<feature type="compositionally biased region" description="Basic and acidic residues" evidence="1">
    <location>
        <begin position="238"/>
        <end position="248"/>
    </location>
</feature>
<feature type="compositionally biased region" description="Low complexity" evidence="1">
    <location>
        <begin position="184"/>
        <end position="194"/>
    </location>
</feature>
<feature type="compositionally biased region" description="Gly residues" evidence="1">
    <location>
        <begin position="99"/>
        <end position="116"/>
    </location>
</feature>
<accession>A0A382PXV4</accession>
<evidence type="ECO:0000313" key="2">
    <source>
        <dbReference type="EMBL" id="SVC77505.1"/>
    </source>
</evidence>
<protein>
    <submittedName>
        <fullName evidence="2">Uncharacterized protein</fullName>
    </submittedName>
</protein>
<feature type="region of interest" description="Disordered" evidence="1">
    <location>
        <begin position="80"/>
        <end position="248"/>
    </location>
</feature>
<feature type="compositionally biased region" description="Acidic residues" evidence="1">
    <location>
        <begin position="150"/>
        <end position="173"/>
    </location>
</feature>
<sequence>MSDTERIEQLRHTIQEEEKRFLMDRYVTLLLGHVEDVDEEELDDRTVESLLVSRPYVSEILANKIAEVLENAGHEVEDIEREDADGDEAVAHAEANGAENGGENGRQGNGQAGPGDGAEDFAAPLDGEDVGPDADDSDTIEVGSDAVGLFDDEEEGESDGASASEEEEAEGEEAGIFGKDIYSGNEGDSGAEGAEGAEGEEGAPGFEPTVGHEAEDTPGFEPTKGHEVEETPGFEPTVGHEAEDTPGF</sequence>
<proteinExistence type="predicted"/>
<gene>
    <name evidence="2" type="ORF">METZ01_LOCUS330359</name>
</gene>
<evidence type="ECO:0000256" key="1">
    <source>
        <dbReference type="SAM" id="MobiDB-lite"/>
    </source>
</evidence>
<dbReference type="EMBL" id="UINC01110176">
    <property type="protein sequence ID" value="SVC77505.1"/>
    <property type="molecule type" value="Genomic_DNA"/>
</dbReference>
<reference evidence="2" key="1">
    <citation type="submission" date="2018-05" db="EMBL/GenBank/DDBJ databases">
        <authorList>
            <person name="Lanie J.A."/>
            <person name="Ng W.-L."/>
            <person name="Kazmierczak K.M."/>
            <person name="Andrzejewski T.M."/>
            <person name="Davidsen T.M."/>
            <person name="Wayne K.J."/>
            <person name="Tettelin H."/>
            <person name="Glass J.I."/>
            <person name="Rusch D."/>
            <person name="Podicherti R."/>
            <person name="Tsui H.-C.T."/>
            <person name="Winkler M.E."/>
        </authorList>
    </citation>
    <scope>NUCLEOTIDE SEQUENCE</scope>
</reference>
<feature type="non-terminal residue" evidence="2">
    <location>
        <position position="248"/>
    </location>
</feature>